<dbReference type="PANTHER" id="PTHR21180:SF32">
    <property type="entry name" value="ENDONUCLEASE_EXONUCLEASE_PHOSPHATASE FAMILY DOMAIN-CONTAINING PROTEIN 1"/>
    <property type="match status" value="1"/>
</dbReference>
<dbReference type="GO" id="GO:0003677">
    <property type="term" value="F:DNA binding"/>
    <property type="evidence" value="ECO:0007669"/>
    <property type="project" value="UniProtKB-KW"/>
</dbReference>
<evidence type="ECO:0000259" key="2">
    <source>
        <dbReference type="SMART" id="SM00278"/>
    </source>
</evidence>
<organism evidence="3 4">
    <name type="scientific">Cohnella soli</name>
    <dbReference type="NCBI Taxonomy" id="425005"/>
    <lineage>
        <taxon>Bacteria</taxon>
        <taxon>Bacillati</taxon>
        <taxon>Bacillota</taxon>
        <taxon>Bacilli</taxon>
        <taxon>Bacillales</taxon>
        <taxon>Paenibacillaceae</taxon>
        <taxon>Cohnella</taxon>
    </lineage>
</organism>
<dbReference type="EMBL" id="JBHSMI010000029">
    <property type="protein sequence ID" value="MFC5405161.1"/>
    <property type="molecule type" value="Genomic_DNA"/>
</dbReference>
<dbReference type="Gene3D" id="1.10.150.280">
    <property type="entry name" value="AF1531-like domain"/>
    <property type="match status" value="1"/>
</dbReference>
<keyword evidence="3" id="KW-0238">DNA-binding</keyword>
<dbReference type="InterPro" id="IPR004509">
    <property type="entry name" value="Competence_ComEA_HhH"/>
</dbReference>
<dbReference type="PANTHER" id="PTHR21180">
    <property type="entry name" value="ENDONUCLEASE/EXONUCLEASE/PHOSPHATASE FAMILY DOMAIN-CONTAINING PROTEIN 1"/>
    <property type="match status" value="1"/>
</dbReference>
<dbReference type="RefSeq" id="WP_378136172.1">
    <property type="nucleotide sequence ID" value="NZ_JBHSMI010000029.1"/>
</dbReference>
<evidence type="ECO:0000313" key="3">
    <source>
        <dbReference type="EMBL" id="MFC5405161.1"/>
    </source>
</evidence>
<dbReference type="Pfam" id="PF12836">
    <property type="entry name" value="HHH_3"/>
    <property type="match status" value="1"/>
</dbReference>
<dbReference type="SUPFAM" id="SSF47781">
    <property type="entry name" value="RuvA domain 2-like"/>
    <property type="match status" value="1"/>
</dbReference>
<comment type="caution">
    <text evidence="3">The sequence shown here is derived from an EMBL/GenBank/DDBJ whole genome shotgun (WGS) entry which is preliminary data.</text>
</comment>
<dbReference type="Proteomes" id="UP001596113">
    <property type="component" value="Unassembled WGS sequence"/>
</dbReference>
<protein>
    <submittedName>
        <fullName evidence="3">ComEA family DNA-binding protein</fullName>
    </submittedName>
</protein>
<dbReference type="SMART" id="SM00278">
    <property type="entry name" value="HhH1"/>
    <property type="match status" value="2"/>
</dbReference>
<accession>A0ABW0HVB6</accession>
<proteinExistence type="predicted"/>
<dbReference type="InterPro" id="IPR010994">
    <property type="entry name" value="RuvA_2-like"/>
</dbReference>
<dbReference type="NCBIfam" id="TIGR00426">
    <property type="entry name" value="competence protein ComEA helix-hairpin-helix repeat region"/>
    <property type="match status" value="1"/>
</dbReference>
<dbReference type="InterPro" id="IPR003583">
    <property type="entry name" value="Hlx-hairpin-Hlx_DNA-bd_motif"/>
</dbReference>
<feature type="compositionally biased region" description="Polar residues" evidence="1">
    <location>
        <begin position="80"/>
        <end position="118"/>
    </location>
</feature>
<gene>
    <name evidence="3" type="ORF">ACFPOF_20675</name>
</gene>
<sequence length="181" mass="19503">MMKEKMMRTNRLISLLLMLLAIGLLVYAYIRGQSRTNITGWQPANEQLALALDALSSPSSSHLPASIDEREKGTLPSPRAVTTNEASPDPQPSATTTAPSMPSESTQTLPSKANESSGKLNLNEASQAQLEGLPGIGPSKAKAILDYREKRGGFRSVDELRDIKGIGPKIFDKVSRQVTVS</sequence>
<evidence type="ECO:0000256" key="1">
    <source>
        <dbReference type="SAM" id="MobiDB-lite"/>
    </source>
</evidence>
<dbReference type="InterPro" id="IPR051675">
    <property type="entry name" value="Endo/Exo/Phosphatase_dom_1"/>
</dbReference>
<feature type="domain" description="Helix-hairpin-helix DNA-binding motif class 1" evidence="2">
    <location>
        <begin position="128"/>
        <end position="147"/>
    </location>
</feature>
<keyword evidence="4" id="KW-1185">Reference proteome</keyword>
<evidence type="ECO:0000313" key="4">
    <source>
        <dbReference type="Proteomes" id="UP001596113"/>
    </source>
</evidence>
<name>A0ABW0HVB6_9BACL</name>
<reference evidence="4" key="1">
    <citation type="journal article" date="2019" name="Int. J. Syst. Evol. Microbiol.">
        <title>The Global Catalogue of Microorganisms (GCM) 10K type strain sequencing project: providing services to taxonomists for standard genome sequencing and annotation.</title>
        <authorList>
            <consortium name="The Broad Institute Genomics Platform"/>
            <consortium name="The Broad Institute Genome Sequencing Center for Infectious Disease"/>
            <person name="Wu L."/>
            <person name="Ma J."/>
        </authorList>
    </citation>
    <scope>NUCLEOTIDE SEQUENCE [LARGE SCALE GENOMIC DNA]</scope>
    <source>
        <strain evidence="4">CGMCC 1.18575</strain>
    </source>
</reference>
<feature type="region of interest" description="Disordered" evidence="1">
    <location>
        <begin position="59"/>
        <end position="118"/>
    </location>
</feature>
<feature type="domain" description="Helix-hairpin-helix DNA-binding motif class 1" evidence="2">
    <location>
        <begin position="158"/>
        <end position="177"/>
    </location>
</feature>